<dbReference type="Proteomes" id="UP000790709">
    <property type="component" value="Unassembled WGS sequence"/>
</dbReference>
<gene>
    <name evidence="1" type="ORF">BV22DRAFT_1051775</name>
</gene>
<reference evidence="1" key="1">
    <citation type="journal article" date="2021" name="New Phytol.">
        <title>Evolutionary innovations through gain and loss of genes in the ectomycorrhizal Boletales.</title>
        <authorList>
            <person name="Wu G."/>
            <person name="Miyauchi S."/>
            <person name="Morin E."/>
            <person name="Kuo A."/>
            <person name="Drula E."/>
            <person name="Varga T."/>
            <person name="Kohler A."/>
            <person name="Feng B."/>
            <person name="Cao Y."/>
            <person name="Lipzen A."/>
            <person name="Daum C."/>
            <person name="Hundley H."/>
            <person name="Pangilinan J."/>
            <person name="Johnson J."/>
            <person name="Barry K."/>
            <person name="LaButti K."/>
            <person name="Ng V."/>
            <person name="Ahrendt S."/>
            <person name="Min B."/>
            <person name="Choi I.G."/>
            <person name="Park H."/>
            <person name="Plett J.M."/>
            <person name="Magnuson J."/>
            <person name="Spatafora J.W."/>
            <person name="Nagy L.G."/>
            <person name="Henrissat B."/>
            <person name="Grigoriev I.V."/>
            <person name="Yang Z.L."/>
            <person name="Xu J."/>
            <person name="Martin F.M."/>
        </authorList>
    </citation>
    <scope>NUCLEOTIDE SEQUENCE</scope>
    <source>
        <strain evidence="1">KUC20120723A-06</strain>
    </source>
</reference>
<evidence type="ECO:0000313" key="1">
    <source>
        <dbReference type="EMBL" id="KAH7918369.1"/>
    </source>
</evidence>
<protein>
    <submittedName>
        <fullName evidence="1">Uncharacterized protein</fullName>
    </submittedName>
</protein>
<proteinExistence type="predicted"/>
<sequence>MSTVSVPQDSKVANLTPDIHDHIFGFMSVGDTAMYRSMSRNNSALPLEALAHRKQVTLATFVTNVTQFIELLRSTCSVVSGSLVLRMLFPYNDVIWNPTDMDIYTPLDTGDTFVAYCLADGYRVVLPNFLQGSYGPSNIAAVVMLVKGALKFHSTTVMNYMSADILFSAYPVCTTTYGSIVNGIALRENQFNVALCQALVKYSQRGFSIVTNPSSWEVEGVQDRGVCSEQIECPQTVRNSFDAGCLRVAFDPALNADEPRAHLSSDIDFAMRHHIR</sequence>
<keyword evidence="2" id="KW-1185">Reference proteome</keyword>
<comment type="caution">
    <text evidence="1">The sequence shown here is derived from an EMBL/GenBank/DDBJ whole genome shotgun (WGS) entry which is preliminary data.</text>
</comment>
<accession>A0ACB8AYY8</accession>
<dbReference type="EMBL" id="MU266798">
    <property type="protein sequence ID" value="KAH7918369.1"/>
    <property type="molecule type" value="Genomic_DNA"/>
</dbReference>
<evidence type="ECO:0000313" key="2">
    <source>
        <dbReference type="Proteomes" id="UP000790709"/>
    </source>
</evidence>
<name>A0ACB8AYY8_9AGAM</name>
<organism evidence="1 2">
    <name type="scientific">Leucogyrophana mollusca</name>
    <dbReference type="NCBI Taxonomy" id="85980"/>
    <lineage>
        <taxon>Eukaryota</taxon>
        <taxon>Fungi</taxon>
        <taxon>Dikarya</taxon>
        <taxon>Basidiomycota</taxon>
        <taxon>Agaricomycotina</taxon>
        <taxon>Agaricomycetes</taxon>
        <taxon>Agaricomycetidae</taxon>
        <taxon>Boletales</taxon>
        <taxon>Boletales incertae sedis</taxon>
        <taxon>Leucogyrophana</taxon>
    </lineage>
</organism>